<dbReference type="AlphaFoldDB" id="A0AA45KFK6"/>
<dbReference type="EMBL" id="CP070872">
    <property type="protein sequence ID" value="QSE76442.1"/>
    <property type="molecule type" value="Genomic_DNA"/>
</dbReference>
<evidence type="ECO:0000256" key="1">
    <source>
        <dbReference type="SAM" id="Phobius"/>
    </source>
</evidence>
<evidence type="ECO:0000313" key="2">
    <source>
        <dbReference type="EMBL" id="QSE76442.1"/>
    </source>
</evidence>
<dbReference type="RefSeq" id="WP_196756733.1">
    <property type="nucleotide sequence ID" value="NZ_BNDT01000004.1"/>
</dbReference>
<accession>A0AA45KFK6</accession>
<keyword evidence="1" id="KW-0472">Membrane</keyword>
<organism evidence="2 3">
    <name type="scientific">Lactococcus taiwanensis</name>
    <dbReference type="NCBI Taxonomy" id="1151742"/>
    <lineage>
        <taxon>Bacteria</taxon>
        <taxon>Bacillati</taxon>
        <taxon>Bacillota</taxon>
        <taxon>Bacilli</taxon>
        <taxon>Lactobacillales</taxon>
        <taxon>Streptococcaceae</taxon>
        <taxon>Lactococcus</taxon>
    </lineage>
</organism>
<keyword evidence="1" id="KW-0812">Transmembrane</keyword>
<reference evidence="2 3" key="1">
    <citation type="submission" date="2021-02" db="EMBL/GenBank/DDBJ databases">
        <title>Complete genome sequence of Lactococcus lactis strain K_LL004.</title>
        <authorList>
            <person name="Kim H.B."/>
        </authorList>
    </citation>
    <scope>NUCLEOTIDE SEQUENCE [LARGE SCALE GENOMIC DNA]</scope>
    <source>
        <strain evidence="2 3">K_LL004</strain>
    </source>
</reference>
<dbReference type="Proteomes" id="UP000663608">
    <property type="component" value="Chromosome"/>
</dbReference>
<dbReference type="KEGG" id="lti:JW886_08245"/>
<feature type="transmembrane region" description="Helical" evidence="1">
    <location>
        <begin position="6"/>
        <end position="28"/>
    </location>
</feature>
<evidence type="ECO:0000313" key="3">
    <source>
        <dbReference type="Proteomes" id="UP000663608"/>
    </source>
</evidence>
<gene>
    <name evidence="2" type="ORF">JW886_08245</name>
</gene>
<keyword evidence="1" id="KW-1133">Transmembrane helix</keyword>
<proteinExistence type="predicted"/>
<keyword evidence="3" id="KW-1185">Reference proteome</keyword>
<protein>
    <submittedName>
        <fullName evidence="2">Uncharacterized protein</fullName>
    </submittedName>
</protein>
<sequence>MTFLQINIALMTLTIILASLMGGCLLYTMRAVKKRLMKLEDMKETHN</sequence>
<name>A0AA45KFK6_9LACT</name>